<evidence type="ECO:0000256" key="2">
    <source>
        <dbReference type="ARBA" id="ARBA00022729"/>
    </source>
</evidence>
<keyword evidence="7" id="KW-1185">Reference proteome</keyword>
<sequence length="123" mass="13668">MNSEPVGGKFPYNDSLAAVNDFYRFYLVEGAGHCSPGECNTSFPQTNFPVMIDWVKNGIDPVTLNATGPSSCATNYLANDQLCSWLLRPVYENNGTKKVCEFPSEAAFNTWIYGLNAFPIYVY</sequence>
<proteinExistence type="inferred from homology"/>
<evidence type="ECO:0000256" key="3">
    <source>
        <dbReference type="ARBA" id="ARBA00022801"/>
    </source>
</evidence>
<dbReference type="Proteomes" id="UP001583186">
    <property type="component" value="Unassembled WGS sequence"/>
</dbReference>
<organism evidence="6 7">
    <name type="scientific">Sporothrix stenoceras</name>
    <dbReference type="NCBI Taxonomy" id="5173"/>
    <lineage>
        <taxon>Eukaryota</taxon>
        <taxon>Fungi</taxon>
        <taxon>Dikarya</taxon>
        <taxon>Ascomycota</taxon>
        <taxon>Pezizomycotina</taxon>
        <taxon>Sordariomycetes</taxon>
        <taxon>Sordariomycetidae</taxon>
        <taxon>Ophiostomatales</taxon>
        <taxon>Ophiostomataceae</taxon>
        <taxon>Sporothrix</taxon>
    </lineage>
</organism>
<keyword evidence="3 5" id="KW-0378">Hydrolase</keyword>
<dbReference type="Pfam" id="PF07519">
    <property type="entry name" value="Tannase"/>
    <property type="match status" value="1"/>
</dbReference>
<dbReference type="InterPro" id="IPR011118">
    <property type="entry name" value="Tannase/feruloyl_esterase"/>
</dbReference>
<comment type="caution">
    <text evidence="6">The sequence shown here is derived from an EMBL/GenBank/DDBJ whole genome shotgun (WGS) entry which is preliminary data.</text>
</comment>
<keyword evidence="4" id="KW-1015">Disulfide bond</keyword>
<comment type="similarity">
    <text evidence="5">Belongs to the tannase family.</text>
</comment>
<evidence type="ECO:0000313" key="7">
    <source>
        <dbReference type="Proteomes" id="UP001583186"/>
    </source>
</evidence>
<keyword evidence="1" id="KW-0719">Serine esterase</keyword>
<evidence type="ECO:0000256" key="1">
    <source>
        <dbReference type="ARBA" id="ARBA00022487"/>
    </source>
</evidence>
<gene>
    <name evidence="6" type="ORF">Sste5346_006895</name>
</gene>
<evidence type="ECO:0000256" key="4">
    <source>
        <dbReference type="ARBA" id="ARBA00023157"/>
    </source>
</evidence>
<accession>A0ABR3YX15</accession>
<protein>
    <recommendedName>
        <fullName evidence="5">Carboxylic ester hydrolase</fullName>
        <ecNumber evidence="5">3.1.1.-</ecNumber>
    </recommendedName>
</protein>
<dbReference type="EC" id="3.1.1.-" evidence="5"/>
<dbReference type="PANTHER" id="PTHR33938:SF16">
    <property type="entry name" value="CARBOXYLIC ESTER HYDROLASE"/>
    <property type="match status" value="1"/>
</dbReference>
<dbReference type="PANTHER" id="PTHR33938">
    <property type="entry name" value="FERULOYL ESTERASE B-RELATED"/>
    <property type="match status" value="1"/>
</dbReference>
<dbReference type="EMBL" id="JAWCUI010000043">
    <property type="protein sequence ID" value="KAL1892610.1"/>
    <property type="molecule type" value="Genomic_DNA"/>
</dbReference>
<keyword evidence="2" id="KW-0732">Signal</keyword>
<evidence type="ECO:0000313" key="6">
    <source>
        <dbReference type="EMBL" id="KAL1892610.1"/>
    </source>
</evidence>
<reference evidence="6 7" key="1">
    <citation type="journal article" date="2024" name="IMA Fungus">
        <title>IMA Genome - F19 : A genome assembly and annotation guide to empower mycologists, including annotated draft genome sequences of Ceratocystis pirilliformis, Diaporthe australafricana, Fusarium ophioides, Paecilomyces lecythidis, and Sporothrix stenoceras.</title>
        <authorList>
            <person name="Aylward J."/>
            <person name="Wilson A.M."/>
            <person name="Visagie C.M."/>
            <person name="Spraker J."/>
            <person name="Barnes I."/>
            <person name="Buitendag C."/>
            <person name="Ceriani C."/>
            <person name="Del Mar Angel L."/>
            <person name="du Plessis D."/>
            <person name="Fuchs T."/>
            <person name="Gasser K."/>
            <person name="Kramer D."/>
            <person name="Li W."/>
            <person name="Munsamy K."/>
            <person name="Piso A."/>
            <person name="Price J.L."/>
            <person name="Sonnekus B."/>
            <person name="Thomas C."/>
            <person name="van der Nest A."/>
            <person name="van Dijk A."/>
            <person name="van Heerden A."/>
            <person name="van Vuuren N."/>
            <person name="Yilmaz N."/>
            <person name="Duong T.A."/>
            <person name="van der Merwe N.A."/>
            <person name="Wingfield M.J."/>
            <person name="Wingfield B.D."/>
        </authorList>
    </citation>
    <scope>NUCLEOTIDE SEQUENCE [LARGE SCALE GENOMIC DNA]</scope>
    <source>
        <strain evidence="6 7">CMW 5346</strain>
    </source>
</reference>
<name>A0ABR3YX15_9PEZI</name>
<evidence type="ECO:0000256" key="5">
    <source>
        <dbReference type="RuleBase" id="RU361238"/>
    </source>
</evidence>